<dbReference type="EMBL" id="QGNW01000038">
    <property type="protein sequence ID" value="RVX09323.1"/>
    <property type="molecule type" value="Genomic_DNA"/>
</dbReference>
<proteinExistence type="predicted"/>
<accession>A0A438JK38</accession>
<evidence type="ECO:0000313" key="2">
    <source>
        <dbReference type="Proteomes" id="UP000288805"/>
    </source>
</evidence>
<sequence>MGSVLYVEDLVAELGCRRGKLLIVYLGLPLGDSYKSTTSGHSSTRGWLCGKDGISLRAGGLLSSKVLSQVYPFITSLFPLANRVSLRIETIQRGFLWVRGSLEKKTASNEMGDSLQGEMQ</sequence>
<gene>
    <name evidence="1" type="ORF">CK203_015254</name>
</gene>
<comment type="caution">
    <text evidence="1">The sequence shown here is derived from an EMBL/GenBank/DDBJ whole genome shotgun (WGS) entry which is preliminary data.</text>
</comment>
<dbReference type="Proteomes" id="UP000288805">
    <property type="component" value="Unassembled WGS sequence"/>
</dbReference>
<reference evidence="1 2" key="1">
    <citation type="journal article" date="2018" name="PLoS Genet.">
        <title>Population sequencing reveals clonal diversity and ancestral inbreeding in the grapevine cultivar Chardonnay.</title>
        <authorList>
            <person name="Roach M.J."/>
            <person name="Johnson D.L."/>
            <person name="Bohlmann J."/>
            <person name="van Vuuren H.J."/>
            <person name="Jones S.J."/>
            <person name="Pretorius I.S."/>
            <person name="Schmidt S.A."/>
            <person name="Borneman A.R."/>
        </authorList>
    </citation>
    <scope>NUCLEOTIDE SEQUENCE [LARGE SCALE GENOMIC DNA]</scope>
    <source>
        <strain evidence="2">cv. Chardonnay</strain>
        <tissue evidence="1">Leaf</tissue>
    </source>
</reference>
<protein>
    <submittedName>
        <fullName evidence="1">Uncharacterized protein</fullName>
    </submittedName>
</protein>
<evidence type="ECO:0000313" key="1">
    <source>
        <dbReference type="EMBL" id="RVX09323.1"/>
    </source>
</evidence>
<name>A0A438JK38_VITVI</name>
<organism evidence="1 2">
    <name type="scientific">Vitis vinifera</name>
    <name type="common">Grape</name>
    <dbReference type="NCBI Taxonomy" id="29760"/>
    <lineage>
        <taxon>Eukaryota</taxon>
        <taxon>Viridiplantae</taxon>
        <taxon>Streptophyta</taxon>
        <taxon>Embryophyta</taxon>
        <taxon>Tracheophyta</taxon>
        <taxon>Spermatophyta</taxon>
        <taxon>Magnoliopsida</taxon>
        <taxon>eudicotyledons</taxon>
        <taxon>Gunneridae</taxon>
        <taxon>Pentapetalae</taxon>
        <taxon>rosids</taxon>
        <taxon>Vitales</taxon>
        <taxon>Vitaceae</taxon>
        <taxon>Viteae</taxon>
        <taxon>Vitis</taxon>
    </lineage>
</organism>
<dbReference type="AlphaFoldDB" id="A0A438JK38"/>